<keyword evidence="2" id="KW-1185">Reference proteome</keyword>
<protein>
    <recommendedName>
        <fullName evidence="3">Adhesin domain-containing protein</fullName>
    </recommendedName>
</protein>
<evidence type="ECO:0008006" key="3">
    <source>
        <dbReference type="Google" id="ProtNLM"/>
    </source>
</evidence>
<accession>A0ABQ3V3A2</accession>
<dbReference type="EMBL" id="BNJG01000003">
    <property type="protein sequence ID" value="GHO59403.1"/>
    <property type="molecule type" value="Genomic_DNA"/>
</dbReference>
<reference evidence="1 2" key="1">
    <citation type="journal article" date="2021" name="Int. J. Syst. Evol. Microbiol.">
        <title>Reticulibacter mediterranei gen. nov., sp. nov., within the new family Reticulibacteraceae fam. nov., and Ktedonospora formicarum gen. nov., sp. nov., Ktedonobacter robiniae sp. nov., Dictyobacter formicarum sp. nov. and Dictyobacter arantiisoli sp. nov., belonging to the class Ktedonobacteria.</title>
        <authorList>
            <person name="Yabe S."/>
            <person name="Zheng Y."/>
            <person name="Wang C.M."/>
            <person name="Sakai Y."/>
            <person name="Abe K."/>
            <person name="Yokota A."/>
            <person name="Donadio S."/>
            <person name="Cavaletti L."/>
            <person name="Monciardini P."/>
        </authorList>
    </citation>
    <scope>NUCLEOTIDE SEQUENCE [LARGE SCALE GENOMIC DNA]</scope>
    <source>
        <strain evidence="1 2">SOSP1-30</strain>
    </source>
</reference>
<evidence type="ECO:0000313" key="1">
    <source>
        <dbReference type="EMBL" id="GHO59403.1"/>
    </source>
</evidence>
<proteinExistence type="predicted"/>
<dbReference type="Proteomes" id="UP000654345">
    <property type="component" value="Unassembled WGS sequence"/>
</dbReference>
<gene>
    <name evidence="1" type="ORF">KSB_78780</name>
</gene>
<comment type="caution">
    <text evidence="1">The sequence shown here is derived from an EMBL/GenBank/DDBJ whole genome shotgun (WGS) entry which is preliminary data.</text>
</comment>
<organism evidence="1 2">
    <name type="scientific">Ktedonobacter robiniae</name>
    <dbReference type="NCBI Taxonomy" id="2778365"/>
    <lineage>
        <taxon>Bacteria</taxon>
        <taxon>Bacillati</taxon>
        <taxon>Chloroflexota</taxon>
        <taxon>Ktedonobacteria</taxon>
        <taxon>Ktedonobacterales</taxon>
        <taxon>Ktedonobacteraceae</taxon>
        <taxon>Ktedonobacter</taxon>
    </lineage>
</organism>
<name>A0ABQ3V3A2_9CHLR</name>
<dbReference type="RefSeq" id="WP_201375593.1">
    <property type="nucleotide sequence ID" value="NZ_BNJG01000003.1"/>
</dbReference>
<sequence length="303" mass="31555">MATQTFTVLGRRPHIVLEDIEGNVTVLPWEREEIAIETAEPIQGIQQEGERLYIRGYRSDITLRVPFIRNILSRLTTSITASRITGSVSTDRVGSVELRQVSGNVNLEQTHGSVRLEDLSELARLHSVGGSLTVVNAPYIQAWGGVGGSVSLRYVRVAEVDNVGGSFDAQNVDEKLICKHVGGSTTVLGCQNAEVEVGSTGGSVNIDGAAVLHSVSAGGSATLTGAFSPGSHNRIAVGGSATLTLPANSDIAVNAIAGGSVSGSALERRYGQHANVVYGNGSASLTITAGGRVTVNGDLRPSR</sequence>
<evidence type="ECO:0000313" key="2">
    <source>
        <dbReference type="Proteomes" id="UP000654345"/>
    </source>
</evidence>